<sequence length="61" mass="6609">MAWLIMVSDYTIDPSYHHAIKGIGHDDNAYIGGSFAPLSHITIASTGQSLMGFYDPDQHGS</sequence>
<protein>
    <submittedName>
        <fullName evidence="1">Uncharacterized protein</fullName>
    </submittedName>
</protein>
<proteinExistence type="predicted"/>
<organism evidence="1">
    <name type="scientific">uncultured bacterium B26B6</name>
    <dbReference type="NCBI Taxonomy" id="1329636"/>
    <lineage>
        <taxon>Bacteria</taxon>
        <taxon>environmental samples</taxon>
    </lineage>
</organism>
<dbReference type="AlphaFoldDB" id="S4W3X0"/>
<evidence type="ECO:0000313" key="1">
    <source>
        <dbReference type="EMBL" id="AGO87436.1"/>
    </source>
</evidence>
<name>S4W3X0_9BACT</name>
<accession>S4W3X0</accession>
<reference evidence="1" key="1">
    <citation type="submission" date="2013-03" db="EMBL/GenBank/DDBJ databases">
        <authorList>
            <person name="Ballestriero F."/>
        </authorList>
    </citation>
    <scope>NUCLEOTIDE SEQUENCE</scope>
</reference>
<dbReference type="EMBL" id="KC810033">
    <property type="protein sequence ID" value="AGO87436.1"/>
    <property type="molecule type" value="Genomic_DNA"/>
</dbReference>